<gene>
    <name evidence="2" type="ORF">OLC1_LOCUS19551</name>
</gene>
<accession>A0AAV1DZX5</accession>
<feature type="region of interest" description="Disordered" evidence="1">
    <location>
        <begin position="131"/>
        <end position="172"/>
    </location>
</feature>
<name>A0AAV1DZX5_OLDCO</name>
<feature type="region of interest" description="Disordered" evidence="1">
    <location>
        <begin position="195"/>
        <end position="263"/>
    </location>
</feature>
<proteinExistence type="predicted"/>
<evidence type="ECO:0000313" key="2">
    <source>
        <dbReference type="EMBL" id="CAI9112334.1"/>
    </source>
</evidence>
<evidence type="ECO:0000313" key="3">
    <source>
        <dbReference type="Proteomes" id="UP001161247"/>
    </source>
</evidence>
<feature type="compositionally biased region" description="Basic residues" evidence="1">
    <location>
        <begin position="146"/>
        <end position="161"/>
    </location>
</feature>
<protein>
    <submittedName>
        <fullName evidence="2">OLC1v1012771C1</fullName>
    </submittedName>
</protein>
<dbReference type="Proteomes" id="UP001161247">
    <property type="component" value="Chromosome 7"/>
</dbReference>
<evidence type="ECO:0000256" key="1">
    <source>
        <dbReference type="SAM" id="MobiDB-lite"/>
    </source>
</evidence>
<feature type="compositionally biased region" description="Acidic residues" evidence="1">
    <location>
        <begin position="227"/>
        <end position="239"/>
    </location>
</feature>
<dbReference type="AlphaFoldDB" id="A0AAV1DZX5"/>
<organism evidence="2 3">
    <name type="scientific">Oldenlandia corymbosa var. corymbosa</name>
    <dbReference type="NCBI Taxonomy" id="529605"/>
    <lineage>
        <taxon>Eukaryota</taxon>
        <taxon>Viridiplantae</taxon>
        <taxon>Streptophyta</taxon>
        <taxon>Embryophyta</taxon>
        <taxon>Tracheophyta</taxon>
        <taxon>Spermatophyta</taxon>
        <taxon>Magnoliopsida</taxon>
        <taxon>eudicotyledons</taxon>
        <taxon>Gunneridae</taxon>
        <taxon>Pentapetalae</taxon>
        <taxon>asterids</taxon>
        <taxon>lamiids</taxon>
        <taxon>Gentianales</taxon>
        <taxon>Rubiaceae</taxon>
        <taxon>Rubioideae</taxon>
        <taxon>Spermacoceae</taxon>
        <taxon>Hedyotis-Oldenlandia complex</taxon>
        <taxon>Oldenlandia</taxon>
    </lineage>
</organism>
<reference evidence="2" key="1">
    <citation type="submission" date="2023-03" db="EMBL/GenBank/DDBJ databases">
        <authorList>
            <person name="Julca I."/>
        </authorList>
    </citation>
    <scope>NUCLEOTIDE SEQUENCE</scope>
</reference>
<sequence length="283" mass="32085">MAAPPAEETNQHFHQASEDEGSFYLSHSQFHADSPSLLQRVSFGTNLHASFYAIPETPPDYLIDNFDVDMDDNFIMTSIFIPNVPDFPQSEINSPDTVLDNVVFNQFPESATSQRQRDDMYYGSADTSDLSDDGLFPNHTVGPLKGKSRGVEKRRSHRKNSKAAPMSNLSELLSDSSSSVSSYYMPVRKARSTDEITTLHLDSTMKKTNNSGKPKHQGGWRMKIDSFDDLDSTEDETGKDEEKVNRKRHSDDSEEKQERVLKNKKFSQMMTVDWHTVSLNARF</sequence>
<keyword evidence="3" id="KW-1185">Reference proteome</keyword>
<dbReference type="EMBL" id="OX459124">
    <property type="protein sequence ID" value="CAI9112334.1"/>
    <property type="molecule type" value="Genomic_DNA"/>
</dbReference>